<keyword evidence="7" id="KW-1185">Reference proteome</keyword>
<dbReference type="SUPFAM" id="SSF46689">
    <property type="entry name" value="Homeodomain-like"/>
    <property type="match status" value="1"/>
</dbReference>
<reference evidence="6 7" key="1">
    <citation type="submission" date="2016-03" db="EMBL/GenBank/DDBJ databases">
        <title>Complete genome sequence of Shewanella psychrophila WP2, a deep sea bacterium isolated from west Pacific sediment.</title>
        <authorList>
            <person name="Xu G."/>
            <person name="Jian H."/>
        </authorList>
    </citation>
    <scope>NUCLEOTIDE SEQUENCE [LARGE SCALE GENOMIC DNA]</scope>
    <source>
        <strain evidence="6 7">WP2</strain>
    </source>
</reference>
<evidence type="ECO:0000256" key="2">
    <source>
        <dbReference type="ARBA" id="ARBA00023015"/>
    </source>
</evidence>
<dbReference type="Gene3D" id="2.60.120.10">
    <property type="entry name" value="Jelly Rolls"/>
    <property type="match status" value="1"/>
</dbReference>
<evidence type="ECO:0000313" key="6">
    <source>
        <dbReference type="EMBL" id="AQS39254.1"/>
    </source>
</evidence>
<dbReference type="STRING" id="225848.Sps_04148"/>
<dbReference type="EMBL" id="CP014782">
    <property type="protein sequence ID" value="AQS39254.1"/>
    <property type="molecule type" value="Genomic_DNA"/>
</dbReference>
<dbReference type="GO" id="GO:0043565">
    <property type="term" value="F:sequence-specific DNA binding"/>
    <property type="evidence" value="ECO:0007669"/>
    <property type="project" value="InterPro"/>
</dbReference>
<dbReference type="Gene3D" id="1.10.10.60">
    <property type="entry name" value="Homeodomain-like"/>
    <property type="match status" value="2"/>
</dbReference>
<dbReference type="PANTHER" id="PTHR11019:SF159">
    <property type="entry name" value="TRANSCRIPTIONAL REGULATOR-RELATED"/>
    <property type="match status" value="1"/>
</dbReference>
<dbReference type="SMART" id="SM00342">
    <property type="entry name" value="HTH_ARAC"/>
    <property type="match status" value="1"/>
</dbReference>
<dbReference type="Pfam" id="PF12833">
    <property type="entry name" value="HTH_18"/>
    <property type="match status" value="1"/>
</dbReference>
<accession>A0A1S6HUU2</accession>
<keyword evidence="3" id="KW-0238">DNA-binding</keyword>
<dbReference type="GO" id="GO:0003700">
    <property type="term" value="F:DNA-binding transcription factor activity"/>
    <property type="evidence" value="ECO:0007669"/>
    <property type="project" value="InterPro"/>
</dbReference>
<dbReference type="InterPro" id="IPR018060">
    <property type="entry name" value="HTH_AraC"/>
</dbReference>
<keyword evidence="4" id="KW-0804">Transcription</keyword>
<dbReference type="AlphaFoldDB" id="A0A1S6HUU2"/>
<proteinExistence type="predicted"/>
<evidence type="ECO:0000259" key="5">
    <source>
        <dbReference type="PROSITE" id="PS01124"/>
    </source>
</evidence>
<feature type="domain" description="HTH araC/xylS-type" evidence="5">
    <location>
        <begin position="162"/>
        <end position="262"/>
    </location>
</feature>
<dbReference type="PROSITE" id="PS01124">
    <property type="entry name" value="HTH_ARAC_FAMILY_2"/>
    <property type="match status" value="1"/>
</dbReference>
<dbReference type="OrthoDB" id="5949386at2"/>
<evidence type="ECO:0000256" key="4">
    <source>
        <dbReference type="ARBA" id="ARBA00023163"/>
    </source>
</evidence>
<keyword evidence="1" id="KW-0678">Repressor</keyword>
<sequence length="262" mass="29491">MAIINSDCAEEMLASLDDFDAQVVGIASGIGSYDSGVHSHKKSQLLYAPSGCITIRLEQMQYVLPPTKAAWIPEGIVHCAKMQMRDVVTCRSLYFDTNSFTGLPDKIKIIGVNDLFKQLIERMSLWEWDMPAEQQKHVLALFIEELLVAPEEMLPLPIPDDPRLKPWLALVMSGDTLPQPLNQMAKMIGASEKTISRIFIRQTGMPYQAWRQQWRLHGAIVRLAEGGSISEVAFSLDFSSDSAFISFFRQHMGETPSRFIKD</sequence>
<dbReference type="CDD" id="cd06124">
    <property type="entry name" value="cupin_NimR-like_N"/>
    <property type="match status" value="1"/>
</dbReference>
<name>A0A1S6HUU2_9GAMM</name>
<organism evidence="6 7">
    <name type="scientific">Shewanella psychrophila</name>
    <dbReference type="NCBI Taxonomy" id="225848"/>
    <lineage>
        <taxon>Bacteria</taxon>
        <taxon>Pseudomonadati</taxon>
        <taxon>Pseudomonadota</taxon>
        <taxon>Gammaproteobacteria</taxon>
        <taxon>Alteromonadales</taxon>
        <taxon>Shewanellaceae</taxon>
        <taxon>Shewanella</taxon>
    </lineage>
</organism>
<dbReference type="Proteomes" id="UP000189545">
    <property type="component" value="Chromosome"/>
</dbReference>
<dbReference type="FunFam" id="1.10.10.60:FF:000132">
    <property type="entry name" value="AraC family transcriptional regulator"/>
    <property type="match status" value="1"/>
</dbReference>
<evidence type="ECO:0000256" key="3">
    <source>
        <dbReference type="ARBA" id="ARBA00023125"/>
    </source>
</evidence>
<dbReference type="SUPFAM" id="SSF51182">
    <property type="entry name" value="RmlC-like cupins"/>
    <property type="match status" value="1"/>
</dbReference>
<keyword evidence="2" id="KW-0805">Transcription regulation</keyword>
<evidence type="ECO:0000313" key="7">
    <source>
        <dbReference type="Proteomes" id="UP000189545"/>
    </source>
</evidence>
<dbReference type="RefSeq" id="WP_077754195.1">
    <property type="nucleotide sequence ID" value="NZ_CP014782.1"/>
</dbReference>
<dbReference type="InterPro" id="IPR014710">
    <property type="entry name" value="RmlC-like_jellyroll"/>
</dbReference>
<dbReference type="KEGG" id="spsw:Sps_04148"/>
<dbReference type="InterPro" id="IPR011051">
    <property type="entry name" value="RmlC_Cupin_sf"/>
</dbReference>
<dbReference type="InterPro" id="IPR009057">
    <property type="entry name" value="Homeodomain-like_sf"/>
</dbReference>
<dbReference type="PANTHER" id="PTHR11019">
    <property type="entry name" value="HTH-TYPE TRANSCRIPTIONAL REGULATOR NIMR"/>
    <property type="match status" value="1"/>
</dbReference>
<gene>
    <name evidence="6" type="ORF">Sps_04148</name>
</gene>
<protein>
    <submittedName>
        <fullName evidence="6">Transcriptional regulator, AraC family</fullName>
    </submittedName>
</protein>
<evidence type="ECO:0000256" key="1">
    <source>
        <dbReference type="ARBA" id="ARBA00022491"/>
    </source>
</evidence>